<name>A0A2H0UE78_9BACT</name>
<proteinExistence type="predicted"/>
<keyword evidence="1" id="KW-0472">Membrane</keyword>
<feature type="transmembrane region" description="Helical" evidence="1">
    <location>
        <begin position="38"/>
        <end position="57"/>
    </location>
</feature>
<dbReference type="EMBL" id="PFBK01000003">
    <property type="protein sequence ID" value="PIR84085.1"/>
    <property type="molecule type" value="Genomic_DNA"/>
</dbReference>
<organism evidence="2 3">
    <name type="scientific">Candidatus Kaiserbacteria bacterium CG10_big_fil_rev_8_21_14_0_10_51_14</name>
    <dbReference type="NCBI Taxonomy" id="1974610"/>
    <lineage>
        <taxon>Bacteria</taxon>
        <taxon>Candidatus Kaiseribacteriota</taxon>
    </lineage>
</organism>
<sequence>MDNRRSIRRRSAFLIALHIMGAGAAGVVAYLYNDMYTLSFVILSVICGGVLCAAKIMGHGWYGLSIARFFIRGGQLWTILACISAIRFALF</sequence>
<keyword evidence="1" id="KW-0812">Transmembrane</keyword>
<accession>A0A2H0UE78</accession>
<feature type="transmembrane region" description="Helical" evidence="1">
    <location>
        <begin position="69"/>
        <end position="90"/>
    </location>
</feature>
<evidence type="ECO:0000256" key="1">
    <source>
        <dbReference type="SAM" id="Phobius"/>
    </source>
</evidence>
<dbReference type="AlphaFoldDB" id="A0A2H0UE78"/>
<feature type="transmembrane region" description="Helical" evidence="1">
    <location>
        <begin position="12"/>
        <end position="32"/>
    </location>
</feature>
<gene>
    <name evidence="2" type="ORF">COU18_01645</name>
</gene>
<evidence type="ECO:0000313" key="3">
    <source>
        <dbReference type="Proteomes" id="UP000231192"/>
    </source>
</evidence>
<dbReference type="Proteomes" id="UP000231192">
    <property type="component" value="Unassembled WGS sequence"/>
</dbReference>
<keyword evidence="1" id="KW-1133">Transmembrane helix</keyword>
<evidence type="ECO:0000313" key="2">
    <source>
        <dbReference type="EMBL" id="PIR84085.1"/>
    </source>
</evidence>
<protein>
    <submittedName>
        <fullName evidence="2">Uncharacterized protein</fullName>
    </submittedName>
</protein>
<reference evidence="3" key="1">
    <citation type="submission" date="2017-09" db="EMBL/GenBank/DDBJ databases">
        <title>Depth-based differentiation of microbial function through sediment-hosted aquifers and enrichment of novel symbionts in the deep terrestrial subsurface.</title>
        <authorList>
            <person name="Probst A.J."/>
            <person name="Ladd B."/>
            <person name="Jarett J.K."/>
            <person name="Geller-Mcgrath D.E."/>
            <person name="Sieber C.M.K."/>
            <person name="Emerson J.B."/>
            <person name="Anantharaman K."/>
            <person name="Thomas B.C."/>
            <person name="Malmstrom R."/>
            <person name="Stieglmeier M."/>
            <person name="Klingl A."/>
            <person name="Woyke T."/>
            <person name="Ryan C.M."/>
            <person name="Banfield J.F."/>
        </authorList>
    </citation>
    <scope>NUCLEOTIDE SEQUENCE [LARGE SCALE GENOMIC DNA]</scope>
</reference>
<comment type="caution">
    <text evidence="2">The sequence shown here is derived from an EMBL/GenBank/DDBJ whole genome shotgun (WGS) entry which is preliminary data.</text>
</comment>